<proteinExistence type="predicted"/>
<evidence type="ECO:0000313" key="2">
    <source>
        <dbReference type="EMBL" id="KUG19278.1"/>
    </source>
</evidence>
<dbReference type="AlphaFoldDB" id="A0A0W8FEZ4"/>
<sequence length="74" mass="8502">MKHMTELIPPLSRPIPDSRIHRGFAGSQEMSGRIRQYPGGLWKKTRRGWVIPYLYVCLNSIISCSTCLKKNTEP</sequence>
<evidence type="ECO:0000256" key="1">
    <source>
        <dbReference type="SAM" id="MobiDB-lite"/>
    </source>
</evidence>
<organism evidence="2">
    <name type="scientific">hydrocarbon metagenome</name>
    <dbReference type="NCBI Taxonomy" id="938273"/>
    <lineage>
        <taxon>unclassified sequences</taxon>
        <taxon>metagenomes</taxon>
        <taxon>ecological metagenomes</taxon>
    </lineage>
</organism>
<comment type="caution">
    <text evidence="2">The sequence shown here is derived from an EMBL/GenBank/DDBJ whole genome shotgun (WGS) entry which is preliminary data.</text>
</comment>
<gene>
    <name evidence="2" type="ORF">ASZ90_011009</name>
</gene>
<protein>
    <submittedName>
        <fullName evidence="2">Uncharacterized protein</fullName>
    </submittedName>
</protein>
<reference evidence="2" key="1">
    <citation type="journal article" date="2015" name="Proc. Natl. Acad. Sci. U.S.A.">
        <title>Networks of energetic and metabolic interactions define dynamics in microbial communities.</title>
        <authorList>
            <person name="Embree M."/>
            <person name="Liu J.K."/>
            <person name="Al-Bassam M.M."/>
            <person name="Zengler K."/>
        </authorList>
    </citation>
    <scope>NUCLEOTIDE SEQUENCE</scope>
</reference>
<dbReference type="EMBL" id="LNQE01001306">
    <property type="protein sequence ID" value="KUG19278.1"/>
    <property type="molecule type" value="Genomic_DNA"/>
</dbReference>
<accession>A0A0W8FEZ4</accession>
<feature type="region of interest" description="Disordered" evidence="1">
    <location>
        <begin position="1"/>
        <end position="23"/>
    </location>
</feature>
<name>A0A0W8FEZ4_9ZZZZ</name>